<dbReference type="GO" id="GO:0016020">
    <property type="term" value="C:membrane"/>
    <property type="evidence" value="ECO:0007669"/>
    <property type="project" value="UniProtKB-SubCell"/>
</dbReference>
<protein>
    <recommendedName>
        <fullName evidence="11">Peroxisomal nicotinamide adenine dinucleotide carrier</fullName>
    </recommendedName>
</protein>
<evidence type="ECO:0000256" key="6">
    <source>
        <dbReference type="ARBA" id="ARBA00022989"/>
    </source>
</evidence>
<evidence type="ECO:0000256" key="5">
    <source>
        <dbReference type="ARBA" id="ARBA00022737"/>
    </source>
</evidence>
<proteinExistence type="inferred from homology"/>
<comment type="subcellular location">
    <subcellularLocation>
        <location evidence="1">Membrane</location>
        <topology evidence="1">Multi-pass membrane protein</topology>
    </subcellularLocation>
</comment>
<dbReference type="SUPFAM" id="SSF103506">
    <property type="entry name" value="Mitochondrial carrier"/>
    <property type="match status" value="1"/>
</dbReference>
<feature type="repeat" description="Solcar" evidence="8">
    <location>
        <begin position="224"/>
        <end position="313"/>
    </location>
</feature>
<comment type="similarity">
    <text evidence="2 9">Belongs to the mitochondrial carrier (TC 2.A.29) family.</text>
</comment>
<dbReference type="InterPro" id="IPR044712">
    <property type="entry name" value="SLC25A32-like"/>
</dbReference>
<accession>A0A1D1ZUZ4</accession>
<evidence type="ECO:0000256" key="9">
    <source>
        <dbReference type="RuleBase" id="RU000488"/>
    </source>
</evidence>
<name>A0A1D1ZUZ4_AUXPR</name>
<keyword evidence="4 8" id="KW-0812">Transmembrane</keyword>
<dbReference type="AlphaFoldDB" id="A0A1D1ZUZ4"/>
<keyword evidence="6" id="KW-1133">Transmembrane helix</keyword>
<feature type="repeat" description="Solcar" evidence="8">
    <location>
        <begin position="108"/>
        <end position="209"/>
    </location>
</feature>
<evidence type="ECO:0008006" key="11">
    <source>
        <dbReference type="Google" id="ProtNLM"/>
    </source>
</evidence>
<dbReference type="InterPro" id="IPR018108">
    <property type="entry name" value="MCP_transmembrane"/>
</dbReference>
<keyword evidence="5" id="KW-0677">Repeat</keyword>
<organism evidence="10">
    <name type="scientific">Auxenochlorella protothecoides</name>
    <name type="common">Green microalga</name>
    <name type="synonym">Chlorella protothecoides</name>
    <dbReference type="NCBI Taxonomy" id="3075"/>
    <lineage>
        <taxon>Eukaryota</taxon>
        <taxon>Viridiplantae</taxon>
        <taxon>Chlorophyta</taxon>
        <taxon>core chlorophytes</taxon>
        <taxon>Trebouxiophyceae</taxon>
        <taxon>Chlorellales</taxon>
        <taxon>Chlorellaceae</taxon>
        <taxon>Auxenochlorella</taxon>
    </lineage>
</organism>
<feature type="repeat" description="Solcar" evidence="8">
    <location>
        <begin position="2"/>
        <end position="98"/>
    </location>
</feature>
<dbReference type="PANTHER" id="PTHR45683">
    <property type="entry name" value="MITOCHONDRIAL NICOTINAMIDE ADENINE DINUCLEOTIDE TRANSPORTER 1-RELATED-RELATED"/>
    <property type="match status" value="1"/>
</dbReference>
<dbReference type="Pfam" id="PF00153">
    <property type="entry name" value="Mito_carr"/>
    <property type="match status" value="3"/>
</dbReference>
<evidence type="ECO:0000256" key="3">
    <source>
        <dbReference type="ARBA" id="ARBA00022448"/>
    </source>
</evidence>
<dbReference type="InterPro" id="IPR023395">
    <property type="entry name" value="MCP_dom_sf"/>
</dbReference>
<evidence type="ECO:0000256" key="4">
    <source>
        <dbReference type="ARBA" id="ARBA00022692"/>
    </source>
</evidence>
<keyword evidence="7 8" id="KW-0472">Membrane</keyword>
<evidence type="ECO:0000256" key="2">
    <source>
        <dbReference type="ARBA" id="ARBA00006375"/>
    </source>
</evidence>
<evidence type="ECO:0000256" key="1">
    <source>
        <dbReference type="ARBA" id="ARBA00004141"/>
    </source>
</evidence>
<dbReference type="EMBL" id="GDKF01008119">
    <property type="protein sequence ID" value="JAT70503.1"/>
    <property type="molecule type" value="Transcribed_RNA"/>
</dbReference>
<dbReference type="Gene3D" id="1.50.40.10">
    <property type="entry name" value="Mitochondrial carrier domain"/>
    <property type="match status" value="1"/>
</dbReference>
<keyword evidence="3 9" id="KW-0813">Transport</keyword>
<gene>
    <name evidence="10" type="ORF">g.3093</name>
</gene>
<sequence>MTEALVEGVSGALGGCVATIATYPLSTVAILQATTVRNKPQEAGHTPFATPLSSAAQFQQILGSQGWKGLFRGLEAALVGTTVSQGVYFTLYSLLRGAATGDIPGVTLTVPQSLAVASLAGAGNVLLTNPIWVVATRMQAHRRAVRGGKTGDGDVIHPEVPPRASALSVIREVFHEYGVPGFWNGCQASLVMVINPTLQYTLYEWLAGVRAKLRAQQTGKVTRASALEVFILSALAKAGATVVTYPMLTVKTRMMTARRGDADMQYSSVGDAVAKIWRTEGVPGYYQGLRPKLVQSVLAAALLFMAKEEITAATRRLLLARPVRATS</sequence>
<dbReference type="GO" id="GO:0055085">
    <property type="term" value="P:transmembrane transport"/>
    <property type="evidence" value="ECO:0007669"/>
    <property type="project" value="InterPro"/>
</dbReference>
<evidence type="ECO:0000256" key="7">
    <source>
        <dbReference type="ARBA" id="ARBA00023136"/>
    </source>
</evidence>
<dbReference type="GO" id="GO:0006862">
    <property type="term" value="P:nucleotide transport"/>
    <property type="evidence" value="ECO:0007669"/>
    <property type="project" value="InterPro"/>
</dbReference>
<evidence type="ECO:0000256" key="8">
    <source>
        <dbReference type="PROSITE-ProRule" id="PRU00282"/>
    </source>
</evidence>
<dbReference type="PROSITE" id="PS50920">
    <property type="entry name" value="SOLCAR"/>
    <property type="match status" value="3"/>
</dbReference>
<evidence type="ECO:0000313" key="10">
    <source>
        <dbReference type="EMBL" id="JAT70503.1"/>
    </source>
</evidence>
<reference evidence="10" key="1">
    <citation type="submission" date="2015-08" db="EMBL/GenBank/DDBJ databases">
        <authorList>
            <person name="Babu N.S."/>
            <person name="Beckwith C.J."/>
            <person name="Beseler K.G."/>
            <person name="Brison A."/>
            <person name="Carone J.V."/>
            <person name="Caskin T.P."/>
            <person name="Diamond M."/>
            <person name="Durham M.E."/>
            <person name="Foxe J.M."/>
            <person name="Go M."/>
            <person name="Henderson B.A."/>
            <person name="Jones I.B."/>
            <person name="McGettigan J.A."/>
            <person name="Micheletti S.J."/>
            <person name="Nasrallah M.E."/>
            <person name="Ortiz D."/>
            <person name="Piller C.R."/>
            <person name="Privatt S.R."/>
            <person name="Schneider S.L."/>
            <person name="Sharp S."/>
            <person name="Smith T.C."/>
            <person name="Stanton J.D."/>
            <person name="Ullery H.E."/>
            <person name="Wilson R.J."/>
            <person name="Serrano M.G."/>
            <person name="Buck G."/>
            <person name="Lee V."/>
            <person name="Wang Y."/>
            <person name="Carvalho R."/>
            <person name="Voegtly L."/>
            <person name="Shi R."/>
            <person name="Duckworth R."/>
            <person name="Johnson A."/>
            <person name="Loviza R."/>
            <person name="Walstead R."/>
            <person name="Shah Z."/>
            <person name="Kiflezghi M."/>
            <person name="Wade K."/>
            <person name="Ball S.L."/>
            <person name="Bradley K.W."/>
            <person name="Asai D.J."/>
            <person name="Bowman C.A."/>
            <person name="Russell D.A."/>
            <person name="Pope W.H."/>
            <person name="Jacobs-Sera D."/>
            <person name="Hendrix R.W."/>
            <person name="Hatfull G.F."/>
        </authorList>
    </citation>
    <scope>NUCLEOTIDE SEQUENCE</scope>
</reference>